<evidence type="ECO:0000313" key="3">
    <source>
        <dbReference type="Proteomes" id="UP000656881"/>
    </source>
</evidence>
<reference evidence="3" key="1">
    <citation type="journal article" date="2019" name="Int. J. Syst. Evol. Microbiol.">
        <title>The Global Catalogue of Microorganisms (GCM) 10K type strain sequencing project: providing services to taxonomists for standard genome sequencing and annotation.</title>
        <authorList>
            <consortium name="The Broad Institute Genomics Platform"/>
            <consortium name="The Broad Institute Genome Sequencing Center for Infectious Disease"/>
            <person name="Wu L."/>
            <person name="Ma J."/>
        </authorList>
    </citation>
    <scope>NUCLEOTIDE SEQUENCE [LARGE SCALE GENOMIC DNA]</scope>
    <source>
        <strain evidence="3">CGMCC 4.7349</strain>
    </source>
</reference>
<evidence type="ECO:0000256" key="1">
    <source>
        <dbReference type="SAM" id="SignalP"/>
    </source>
</evidence>
<proteinExistence type="predicted"/>
<evidence type="ECO:0008006" key="4">
    <source>
        <dbReference type="Google" id="ProtNLM"/>
    </source>
</evidence>
<feature type="chain" id="PRO_5046849420" description="Secreted protein" evidence="1">
    <location>
        <begin position="30"/>
        <end position="176"/>
    </location>
</feature>
<sequence length="176" mass="18262">MIGKRGIGIALFSLALTTASVGWAPTAQAHTAQNCTGQEDITYGSGLGLSSETTTVTVDGVYRCTDASGRSITAKYRTKGTTQATCLLFASNKARETLHYADGSKAVIAYESGTSLRILGLNTAKLQGVVVSGRGKGSVAEKVIQTVPASLPTDCVLAGGIRRTIAFTHLSIRPNP</sequence>
<name>A0ABQ2MWQ6_9ACTN</name>
<dbReference type="RefSeq" id="WP_164327323.1">
    <property type="nucleotide sequence ID" value="NZ_BMNG01000028.1"/>
</dbReference>
<dbReference type="EMBL" id="BMNG01000028">
    <property type="protein sequence ID" value="GGO59511.1"/>
    <property type="molecule type" value="Genomic_DNA"/>
</dbReference>
<protein>
    <recommendedName>
        <fullName evidence="4">Secreted protein</fullName>
    </recommendedName>
</protein>
<comment type="caution">
    <text evidence="2">The sequence shown here is derived from an EMBL/GenBank/DDBJ whole genome shotgun (WGS) entry which is preliminary data.</text>
</comment>
<dbReference type="Proteomes" id="UP000656881">
    <property type="component" value="Unassembled WGS sequence"/>
</dbReference>
<feature type="signal peptide" evidence="1">
    <location>
        <begin position="1"/>
        <end position="29"/>
    </location>
</feature>
<evidence type="ECO:0000313" key="2">
    <source>
        <dbReference type="EMBL" id="GGO59511.1"/>
    </source>
</evidence>
<keyword evidence="3" id="KW-1185">Reference proteome</keyword>
<organism evidence="2 3">
    <name type="scientific">Streptomyces lasiicapitis</name>
    <dbReference type="NCBI Taxonomy" id="1923961"/>
    <lineage>
        <taxon>Bacteria</taxon>
        <taxon>Bacillati</taxon>
        <taxon>Actinomycetota</taxon>
        <taxon>Actinomycetes</taxon>
        <taxon>Kitasatosporales</taxon>
        <taxon>Streptomycetaceae</taxon>
        <taxon>Streptomyces</taxon>
    </lineage>
</organism>
<keyword evidence="1" id="KW-0732">Signal</keyword>
<gene>
    <name evidence="2" type="ORF">GCM10012286_81280</name>
</gene>
<accession>A0ABQ2MWQ6</accession>